<dbReference type="InterPro" id="IPR005135">
    <property type="entry name" value="Endo/exonuclease/phosphatase"/>
</dbReference>
<feature type="site" description="Transition state stabilizer" evidence="7">
    <location>
        <position position="218"/>
    </location>
</feature>
<feature type="site" description="Interaction with DNA substrate" evidence="7">
    <location>
        <position position="319"/>
    </location>
</feature>
<dbReference type="Pfam" id="PF03372">
    <property type="entry name" value="Exo_endo_phos"/>
    <property type="match status" value="1"/>
</dbReference>
<feature type="binding site" evidence="6">
    <location>
        <position position="98"/>
    </location>
    <ligand>
        <name>Mg(2+)</name>
        <dbReference type="ChEBI" id="CHEBI:18420"/>
        <label>1</label>
    </ligand>
</feature>
<feature type="binding site" evidence="6">
    <location>
        <position position="319"/>
    </location>
    <ligand>
        <name>Mg(2+)</name>
        <dbReference type="ChEBI" id="CHEBI:18420"/>
        <label>1</label>
    </ligand>
</feature>
<dbReference type="NCBIfam" id="TIGR00633">
    <property type="entry name" value="xth"/>
    <property type="match status" value="1"/>
</dbReference>
<keyword evidence="10" id="KW-1185">Reference proteome</keyword>
<name>A0A4P5NN43_9PROT</name>
<feature type="binding site" evidence="6">
    <location>
        <position position="216"/>
    </location>
    <ligand>
        <name>Mg(2+)</name>
        <dbReference type="ChEBI" id="CHEBI:18420"/>
        <label>1</label>
    </ligand>
</feature>
<evidence type="ECO:0000259" key="8">
    <source>
        <dbReference type="Pfam" id="PF03372"/>
    </source>
</evidence>
<evidence type="ECO:0000256" key="4">
    <source>
        <dbReference type="ARBA" id="ARBA00022842"/>
    </source>
</evidence>
<keyword evidence="2 6" id="KW-0479">Metal-binding</keyword>
<accession>A0A4P5NN43</accession>
<evidence type="ECO:0000313" key="9">
    <source>
        <dbReference type="EMBL" id="GCE82879.1"/>
    </source>
</evidence>
<evidence type="ECO:0000256" key="3">
    <source>
        <dbReference type="ARBA" id="ARBA00022801"/>
    </source>
</evidence>
<sequence>MNPKHACQPHRWTNCGISVVENPVSILRGISAAFCNSFLFLSRAVPRAHKNILVSPRPIGNAPDMRIVTWNINSLRLRMPLLARLCQDTSPDIVCLQETKVPDSLFPLDAVRALGFDHVVFRGMKGYNGVAILSRQPVTVLEDAPDWCRRGDCRHIAIRHGTGADAIDVHDFYVPAGGDIPDPVENPKFAHKLAFVEEAREWFSGRDMRRTVLVGDLNIAPLEQDVWSHRQLLKIVSHTPAETERLLAWQHTGFVDAMRHFVPATEKLYTWWSYRNRDWSKSNRGRRLDHVWVTPDLQSALRGMEVLRTARDWDKPSDHVPVMIDLDA</sequence>
<evidence type="ECO:0000256" key="7">
    <source>
        <dbReference type="PIRSR" id="PIRSR604808-3"/>
    </source>
</evidence>
<gene>
    <name evidence="9" type="primary">xthA</name>
    <name evidence="9" type="ORF">MSKU9_1020</name>
</gene>
<dbReference type="PANTHER" id="PTHR43250">
    <property type="entry name" value="EXODEOXYRIBONUCLEASE III"/>
    <property type="match status" value="1"/>
</dbReference>
<feature type="active site" description="Proton acceptor" evidence="5">
    <location>
        <position position="319"/>
    </location>
</feature>
<keyword evidence="4 6" id="KW-0460">Magnesium</keyword>
<dbReference type="Gene3D" id="3.60.10.10">
    <property type="entry name" value="Endonuclease/exonuclease/phosphatase"/>
    <property type="match status" value="1"/>
</dbReference>
<dbReference type="AlphaFoldDB" id="A0A4P5NN43"/>
<evidence type="ECO:0000256" key="1">
    <source>
        <dbReference type="ARBA" id="ARBA00007092"/>
    </source>
</evidence>
<evidence type="ECO:0000256" key="6">
    <source>
        <dbReference type="PIRSR" id="PIRSR604808-2"/>
    </source>
</evidence>
<dbReference type="Proteomes" id="UP000315095">
    <property type="component" value="Unassembled WGS sequence"/>
</dbReference>
<dbReference type="EMBL" id="BDLU01000029">
    <property type="protein sequence ID" value="GCE82879.1"/>
    <property type="molecule type" value="Genomic_DNA"/>
</dbReference>
<feature type="domain" description="Endonuclease/exonuclease/phosphatase" evidence="8">
    <location>
        <begin position="68"/>
        <end position="319"/>
    </location>
</feature>
<dbReference type="CDD" id="cd09086">
    <property type="entry name" value="ExoIII-like_AP-endo"/>
    <property type="match status" value="1"/>
</dbReference>
<protein>
    <submittedName>
        <fullName evidence="9">Exodeoxyribonuclease III</fullName>
    </submittedName>
</protein>
<feature type="active site" description="Proton donor/acceptor" evidence="5">
    <location>
        <position position="216"/>
    </location>
</feature>
<feature type="binding site" evidence="6">
    <location>
        <position position="318"/>
    </location>
    <ligand>
        <name>Mg(2+)</name>
        <dbReference type="ChEBI" id="CHEBI:18420"/>
        <label>1</label>
    </ligand>
</feature>
<feature type="site" description="Important for catalytic activity" evidence="7">
    <location>
        <position position="289"/>
    </location>
</feature>
<evidence type="ECO:0000256" key="5">
    <source>
        <dbReference type="PIRSR" id="PIRSR604808-1"/>
    </source>
</evidence>
<dbReference type="GO" id="GO:0004519">
    <property type="term" value="F:endonuclease activity"/>
    <property type="evidence" value="ECO:0007669"/>
    <property type="project" value="InterPro"/>
</dbReference>
<comment type="similarity">
    <text evidence="1">Belongs to the DNA repair enzymes AP/ExoA family.</text>
</comment>
<dbReference type="PROSITE" id="PS51435">
    <property type="entry name" value="AP_NUCLEASE_F1_4"/>
    <property type="match status" value="1"/>
</dbReference>
<proteinExistence type="inferred from homology"/>
<dbReference type="InterPro" id="IPR020847">
    <property type="entry name" value="AP_endonuclease_F1_BS"/>
</dbReference>
<dbReference type="GO" id="GO:0003677">
    <property type="term" value="F:DNA binding"/>
    <property type="evidence" value="ECO:0007669"/>
    <property type="project" value="InterPro"/>
</dbReference>
<keyword evidence="3" id="KW-0378">Hydrolase</keyword>
<comment type="cofactor">
    <cofactor evidence="6">
        <name>Mg(2+)</name>
        <dbReference type="ChEBI" id="CHEBI:18420"/>
    </cofactor>
    <cofactor evidence="6">
        <name>Mn(2+)</name>
        <dbReference type="ChEBI" id="CHEBI:29035"/>
    </cofactor>
    <text evidence="6">Probably binds two magnesium or manganese ions per subunit.</text>
</comment>
<comment type="caution">
    <text evidence="9">The sequence shown here is derived from an EMBL/GenBank/DDBJ whole genome shotgun (WGS) entry which is preliminary data.</text>
</comment>
<dbReference type="GO" id="GO:0046872">
    <property type="term" value="F:metal ion binding"/>
    <property type="evidence" value="ECO:0007669"/>
    <property type="project" value="UniProtKB-KW"/>
</dbReference>
<dbReference type="SUPFAM" id="SSF56219">
    <property type="entry name" value="DNase I-like"/>
    <property type="match status" value="1"/>
</dbReference>
<feature type="binding site" evidence="6">
    <location>
        <position position="218"/>
    </location>
    <ligand>
        <name>Mg(2+)</name>
        <dbReference type="ChEBI" id="CHEBI:18420"/>
        <label>1</label>
    </ligand>
</feature>
<feature type="active site" evidence="5">
    <location>
        <position position="173"/>
    </location>
</feature>
<dbReference type="PANTHER" id="PTHR43250:SF2">
    <property type="entry name" value="EXODEOXYRIBONUCLEASE III"/>
    <property type="match status" value="1"/>
</dbReference>
<organism evidence="9 10">
    <name type="scientific">Komagataeibacter diospyri</name>
    <dbReference type="NCBI Taxonomy" id="1932662"/>
    <lineage>
        <taxon>Bacteria</taxon>
        <taxon>Pseudomonadati</taxon>
        <taxon>Pseudomonadota</taxon>
        <taxon>Alphaproteobacteria</taxon>
        <taxon>Acetobacterales</taxon>
        <taxon>Acetobacteraceae</taxon>
        <taxon>Komagataeibacter</taxon>
    </lineage>
</organism>
<evidence type="ECO:0000256" key="2">
    <source>
        <dbReference type="ARBA" id="ARBA00022723"/>
    </source>
</evidence>
<evidence type="ECO:0000313" key="10">
    <source>
        <dbReference type="Proteomes" id="UP000315095"/>
    </source>
</evidence>
<reference evidence="10" key="1">
    <citation type="submission" date="2017-01" db="EMBL/GenBank/DDBJ databases">
        <title>Komagataeibacter sp. MSKU9 whole genome sequencing project.</title>
        <authorList>
            <person name="Matsutani M."/>
            <person name="Naloka K."/>
            <person name="Theeragool G."/>
            <person name="Yakushi T."/>
            <person name="Matsushita K."/>
        </authorList>
    </citation>
    <scope>NUCLEOTIDE SEQUENCE [LARGE SCALE GENOMIC DNA]</scope>
    <source>
        <strain evidence="10">MSKU9</strain>
    </source>
</reference>
<dbReference type="GO" id="GO:0008311">
    <property type="term" value="F:double-stranded DNA 3'-5' DNA exonuclease activity"/>
    <property type="evidence" value="ECO:0007669"/>
    <property type="project" value="InterPro"/>
</dbReference>
<keyword evidence="6" id="KW-0464">Manganese</keyword>
<dbReference type="GO" id="GO:0006281">
    <property type="term" value="P:DNA repair"/>
    <property type="evidence" value="ECO:0007669"/>
    <property type="project" value="InterPro"/>
</dbReference>
<dbReference type="InterPro" id="IPR004808">
    <property type="entry name" value="AP_endonuc_1"/>
</dbReference>
<feature type="binding site" evidence="6">
    <location>
        <position position="71"/>
    </location>
    <ligand>
        <name>Mg(2+)</name>
        <dbReference type="ChEBI" id="CHEBI:18420"/>
        <label>1</label>
    </ligand>
</feature>
<dbReference type="PROSITE" id="PS00726">
    <property type="entry name" value="AP_NUCLEASE_F1_1"/>
    <property type="match status" value="1"/>
</dbReference>
<dbReference type="InterPro" id="IPR036691">
    <property type="entry name" value="Endo/exonu/phosph_ase_sf"/>
</dbReference>
<dbReference type="InterPro" id="IPR037493">
    <property type="entry name" value="ExoIII-like"/>
</dbReference>